<feature type="compositionally biased region" description="Polar residues" evidence="6">
    <location>
        <begin position="1"/>
        <end position="10"/>
    </location>
</feature>
<keyword evidence="3" id="KW-0238">DNA-binding</keyword>
<name>A0A2G5CWY2_AQUCA</name>
<comment type="subcellular location">
    <subcellularLocation>
        <location evidence="1">Nucleus</location>
    </subcellularLocation>
</comment>
<feature type="region of interest" description="Disordered" evidence="6">
    <location>
        <begin position="1"/>
        <end position="47"/>
    </location>
</feature>
<keyword evidence="5" id="KW-0539">Nucleus</keyword>
<dbReference type="OrthoDB" id="1928965at2759"/>
<evidence type="ECO:0000313" key="9">
    <source>
        <dbReference type="Proteomes" id="UP000230069"/>
    </source>
</evidence>
<evidence type="ECO:0000256" key="4">
    <source>
        <dbReference type="ARBA" id="ARBA00023163"/>
    </source>
</evidence>
<keyword evidence="2" id="KW-0805">Transcription regulation</keyword>
<evidence type="ECO:0000256" key="5">
    <source>
        <dbReference type="ARBA" id="ARBA00023242"/>
    </source>
</evidence>
<protein>
    <recommendedName>
        <fullName evidence="7">TCP domain-containing protein</fullName>
    </recommendedName>
</protein>
<sequence length="347" mass="36769">MAEPSNQTHTIPLVSLKEELPETDPEQEYEERSPTPPPPPSQPIGVVPLAAMPMPVQVKKSAPLTAAARKASRDRHAKVEGRGRRIRIPAICAARIFQLTRELGHKSDGETVRWLLENAESSVIAATGTGTVPASSVSVEGSLTTTTPSTTITTTLTPAPEQETKSNATTKTTTKKKRKQSESDCVPAVMSSNSPISISSGLAPIGGSNPQGFVPMWGVTSDGRIIQSVPAGAFWMIPQLCSNPTAAGTVNQQPQLWAFPPTMTPIMNMNFSAIQPTSCVNIANPIQVQAQVPSTTTSTVTSLGVKASTKASSTTSNYSSTTTTQLLKDFSLEIYGKQHDQSTSSKS</sequence>
<feature type="compositionally biased region" description="Low complexity" evidence="6">
    <location>
        <begin position="142"/>
        <end position="158"/>
    </location>
</feature>
<evidence type="ECO:0000313" key="8">
    <source>
        <dbReference type="EMBL" id="PIA35766.1"/>
    </source>
</evidence>
<evidence type="ECO:0000256" key="3">
    <source>
        <dbReference type="ARBA" id="ARBA00023125"/>
    </source>
</evidence>
<dbReference type="AlphaFoldDB" id="A0A2G5CWY2"/>
<organism evidence="8 9">
    <name type="scientific">Aquilegia coerulea</name>
    <name type="common">Rocky mountain columbine</name>
    <dbReference type="NCBI Taxonomy" id="218851"/>
    <lineage>
        <taxon>Eukaryota</taxon>
        <taxon>Viridiplantae</taxon>
        <taxon>Streptophyta</taxon>
        <taxon>Embryophyta</taxon>
        <taxon>Tracheophyta</taxon>
        <taxon>Spermatophyta</taxon>
        <taxon>Magnoliopsida</taxon>
        <taxon>Ranunculales</taxon>
        <taxon>Ranunculaceae</taxon>
        <taxon>Thalictroideae</taxon>
        <taxon>Aquilegia</taxon>
    </lineage>
</organism>
<keyword evidence="9" id="KW-1185">Reference proteome</keyword>
<dbReference type="PROSITE" id="PS51369">
    <property type="entry name" value="TCP"/>
    <property type="match status" value="1"/>
</dbReference>
<dbReference type="PANTHER" id="PTHR31072:SF1">
    <property type="entry name" value="TRANSCRIPTION FACTOR TCP9"/>
    <property type="match status" value="1"/>
</dbReference>
<feature type="compositionally biased region" description="Polar residues" evidence="6">
    <location>
        <begin position="132"/>
        <end position="141"/>
    </location>
</feature>
<dbReference type="Pfam" id="PF03634">
    <property type="entry name" value="TCP"/>
    <property type="match status" value="1"/>
</dbReference>
<dbReference type="Proteomes" id="UP000230069">
    <property type="component" value="Unassembled WGS sequence"/>
</dbReference>
<dbReference type="InParanoid" id="A0A2G5CWY2"/>
<dbReference type="InterPro" id="IPR005333">
    <property type="entry name" value="Transcription_factor_TCP"/>
</dbReference>
<dbReference type="PANTHER" id="PTHR31072">
    <property type="entry name" value="TRANSCRIPTION FACTOR TCP4-RELATED"/>
    <property type="match status" value="1"/>
</dbReference>
<dbReference type="EMBL" id="KZ305052">
    <property type="protein sequence ID" value="PIA35766.1"/>
    <property type="molecule type" value="Genomic_DNA"/>
</dbReference>
<feature type="region of interest" description="Disordered" evidence="6">
    <location>
        <begin position="132"/>
        <end position="190"/>
    </location>
</feature>
<gene>
    <name evidence="8" type="ORF">AQUCO_03500256v1</name>
</gene>
<evidence type="ECO:0000259" key="7">
    <source>
        <dbReference type="PROSITE" id="PS51369"/>
    </source>
</evidence>
<proteinExistence type="predicted"/>
<accession>A0A2G5CWY2</accession>
<evidence type="ECO:0000256" key="6">
    <source>
        <dbReference type="SAM" id="MobiDB-lite"/>
    </source>
</evidence>
<reference evidence="8 9" key="1">
    <citation type="submission" date="2017-09" db="EMBL/GenBank/DDBJ databases">
        <title>WGS assembly of Aquilegia coerulea Goldsmith.</title>
        <authorList>
            <person name="Hodges S."/>
            <person name="Kramer E."/>
            <person name="Nordborg M."/>
            <person name="Tomkins J."/>
            <person name="Borevitz J."/>
            <person name="Derieg N."/>
            <person name="Yan J."/>
            <person name="Mihaltcheva S."/>
            <person name="Hayes R.D."/>
            <person name="Rokhsar D."/>
        </authorList>
    </citation>
    <scope>NUCLEOTIDE SEQUENCE [LARGE SCALE GENOMIC DNA]</scope>
    <source>
        <strain evidence="9">cv. Goldsmith</strain>
    </source>
</reference>
<dbReference type="InterPro" id="IPR017887">
    <property type="entry name" value="TF_TCP_subgr"/>
</dbReference>
<evidence type="ECO:0000256" key="1">
    <source>
        <dbReference type="ARBA" id="ARBA00004123"/>
    </source>
</evidence>
<evidence type="ECO:0000256" key="2">
    <source>
        <dbReference type="ARBA" id="ARBA00023015"/>
    </source>
</evidence>
<dbReference type="GO" id="GO:0043565">
    <property type="term" value="F:sequence-specific DNA binding"/>
    <property type="evidence" value="ECO:0007669"/>
    <property type="project" value="TreeGrafter"/>
</dbReference>
<dbReference type="STRING" id="218851.A0A2G5CWY2"/>
<dbReference type="GO" id="GO:0003700">
    <property type="term" value="F:DNA-binding transcription factor activity"/>
    <property type="evidence" value="ECO:0007669"/>
    <property type="project" value="InterPro"/>
</dbReference>
<dbReference type="GO" id="GO:0005634">
    <property type="term" value="C:nucleus"/>
    <property type="evidence" value="ECO:0007669"/>
    <property type="project" value="UniProtKB-SubCell"/>
</dbReference>
<keyword evidence="4" id="KW-0804">Transcription</keyword>
<feature type="domain" description="TCP" evidence="7">
    <location>
        <begin position="72"/>
        <end position="126"/>
    </location>
</feature>